<dbReference type="EMBL" id="MKQS01000003">
    <property type="protein sequence ID" value="OFE44464.1"/>
    <property type="molecule type" value="Genomic_DNA"/>
</dbReference>
<organism evidence="2 3">
    <name type="scientific">Acinetobacter towneri</name>
    <dbReference type="NCBI Taxonomy" id="202956"/>
    <lineage>
        <taxon>Bacteria</taxon>
        <taxon>Pseudomonadati</taxon>
        <taxon>Pseudomonadota</taxon>
        <taxon>Gammaproteobacteria</taxon>
        <taxon>Moraxellales</taxon>
        <taxon>Moraxellaceae</taxon>
        <taxon>Acinetobacter</taxon>
    </lineage>
</organism>
<dbReference type="SMART" id="SM00966">
    <property type="entry name" value="SpoVT_AbrB"/>
    <property type="match status" value="1"/>
</dbReference>
<evidence type="ECO:0000313" key="2">
    <source>
        <dbReference type="EMBL" id="OFE44464.1"/>
    </source>
</evidence>
<dbReference type="Proteomes" id="UP000186931">
    <property type="component" value="Unassembled WGS sequence"/>
</dbReference>
<proteinExistence type="predicted"/>
<feature type="domain" description="SpoVT-AbrB" evidence="1">
    <location>
        <begin position="6"/>
        <end position="53"/>
    </location>
</feature>
<dbReference type="PANTHER" id="PTHR40516">
    <property type="entry name" value="ANTITOXIN CHPS-RELATED"/>
    <property type="match status" value="1"/>
</dbReference>
<dbReference type="InterPro" id="IPR037914">
    <property type="entry name" value="SpoVT-AbrB_sf"/>
</dbReference>
<dbReference type="SUPFAM" id="SSF89447">
    <property type="entry name" value="AbrB/MazE/MraZ-like"/>
    <property type="match status" value="1"/>
</dbReference>
<comment type="caution">
    <text evidence="2">The sequence shown here is derived from an EMBL/GenBank/DDBJ whole genome shotgun (WGS) entry which is preliminary data.</text>
</comment>
<evidence type="ECO:0000313" key="3">
    <source>
        <dbReference type="Proteomes" id="UP000186931"/>
    </source>
</evidence>
<sequence>MQLQLRKIENSLGIIIPASVMQQFNLRVDTPVEIVEQNGNMMIKLMIQKQSKLPFSESELLAKIDADSAHSDLIAKPIGKEWCE</sequence>
<dbReference type="GO" id="GO:0003677">
    <property type="term" value="F:DNA binding"/>
    <property type="evidence" value="ECO:0007669"/>
    <property type="project" value="InterPro"/>
</dbReference>
<reference evidence="2 3" key="1">
    <citation type="submission" date="2016-10" db="EMBL/GenBank/DDBJ databases">
        <title>Genome of airborne Acinetobacter sp. 5-2Ac02 in the hospital environment: Species near to Acinetobacter towneri.</title>
        <authorList>
            <person name="Barbosa B."/>
            <person name="Fernandez-Garcia L."/>
            <person name="Gato E."/>
            <person name="Leao R."/>
            <person name="Albano R."/>
            <person name="Fernandez B."/>
            <person name="Fernandez-Cuenca F."/>
            <person name="Marques E."/>
            <person name="Tomas M."/>
        </authorList>
    </citation>
    <scope>NUCLEOTIDE SEQUENCE [LARGE SCALE GENOMIC DNA]</scope>
    <source>
        <strain evidence="2 3">5-2Ac02</strain>
    </source>
</reference>
<name>A0A1E8E4J2_9GAMM</name>
<protein>
    <recommendedName>
        <fullName evidence="1">SpoVT-AbrB domain-containing protein</fullName>
    </recommendedName>
</protein>
<dbReference type="Gene3D" id="2.10.260.10">
    <property type="match status" value="1"/>
</dbReference>
<dbReference type="AlphaFoldDB" id="A0A1E8E4J2"/>
<dbReference type="RefSeq" id="WP_070153098.1">
    <property type="nucleotide sequence ID" value="NZ_MKQS01000003.1"/>
</dbReference>
<dbReference type="GO" id="GO:0097351">
    <property type="term" value="F:toxin sequestering activity"/>
    <property type="evidence" value="ECO:0007669"/>
    <property type="project" value="InterPro"/>
</dbReference>
<gene>
    <name evidence="2" type="ORF">BJN41_08005</name>
</gene>
<dbReference type="InterPro" id="IPR007159">
    <property type="entry name" value="SpoVT-AbrB_dom"/>
</dbReference>
<accession>A0A1E8E4J2</accession>
<dbReference type="PANTHER" id="PTHR40516:SF1">
    <property type="entry name" value="ANTITOXIN CHPS-RELATED"/>
    <property type="match status" value="1"/>
</dbReference>
<evidence type="ECO:0000259" key="1">
    <source>
        <dbReference type="SMART" id="SM00966"/>
    </source>
</evidence>
<dbReference type="Pfam" id="PF04014">
    <property type="entry name" value="MazE_antitoxin"/>
    <property type="match status" value="1"/>
</dbReference>
<dbReference type="InterPro" id="IPR039052">
    <property type="entry name" value="Antitox_PemI-like"/>
</dbReference>